<protein>
    <submittedName>
        <fullName evidence="2">Uncharacterized protein</fullName>
    </submittedName>
</protein>
<organism evidence="1 2">
    <name type="scientific">Acrobeloides nanus</name>
    <dbReference type="NCBI Taxonomy" id="290746"/>
    <lineage>
        <taxon>Eukaryota</taxon>
        <taxon>Metazoa</taxon>
        <taxon>Ecdysozoa</taxon>
        <taxon>Nematoda</taxon>
        <taxon>Chromadorea</taxon>
        <taxon>Rhabditida</taxon>
        <taxon>Tylenchina</taxon>
        <taxon>Cephalobomorpha</taxon>
        <taxon>Cephaloboidea</taxon>
        <taxon>Cephalobidae</taxon>
        <taxon>Acrobeloides</taxon>
    </lineage>
</organism>
<dbReference type="AlphaFoldDB" id="A0A914D2Z9"/>
<accession>A0A914D2Z9</accession>
<proteinExistence type="predicted"/>
<dbReference type="Proteomes" id="UP000887540">
    <property type="component" value="Unplaced"/>
</dbReference>
<reference evidence="2" key="1">
    <citation type="submission" date="2022-11" db="UniProtKB">
        <authorList>
            <consortium name="WormBaseParasite"/>
        </authorList>
    </citation>
    <scope>IDENTIFICATION</scope>
</reference>
<keyword evidence="1" id="KW-1185">Reference proteome</keyword>
<dbReference type="WBParaSite" id="ACRNAN_scaffold18181.g30851.t1">
    <property type="protein sequence ID" value="ACRNAN_scaffold18181.g30851.t1"/>
    <property type="gene ID" value="ACRNAN_scaffold18181.g30851"/>
</dbReference>
<name>A0A914D2Z9_9BILA</name>
<sequence>MLPDLTPTPLDPTLTPSYAARFDAYLTRPDAYPIQPDAYSTGKGDVDCERYTLFCDNYKEDLKNEYAAKVGKIFDCVKDSYRSKGIHFMMMESYNLAKFMCNNTKLVKDVLMKINRASDEDRLLENDGANPLSEEEMDYYIKNNASLDTRAFLKCSKEQQAFTEEAMEYAYDIGHERTETYTIPGKRKCECEDIKLDFGSDRGVVNFIFMNFRIREDHDRHPTERFCHWNRYDDRDKLIVKPKYEPKPWCDFSKYGHVNEVCGRFWWDGGWVKYKECCPGLSCYNGLAGGKPTCHSF</sequence>
<evidence type="ECO:0000313" key="1">
    <source>
        <dbReference type="Proteomes" id="UP000887540"/>
    </source>
</evidence>
<evidence type="ECO:0000313" key="2">
    <source>
        <dbReference type="WBParaSite" id="ACRNAN_scaffold18181.g30851.t1"/>
    </source>
</evidence>